<gene>
    <name evidence="2" type="primary">cdiA2_1</name>
    <name evidence="2" type="ORF">LMG28138_02875</name>
</gene>
<organism evidence="2 3">
    <name type="scientific">Pararobbsia alpina</name>
    <dbReference type="NCBI Taxonomy" id="621374"/>
    <lineage>
        <taxon>Bacteria</taxon>
        <taxon>Pseudomonadati</taxon>
        <taxon>Pseudomonadota</taxon>
        <taxon>Betaproteobacteria</taxon>
        <taxon>Burkholderiales</taxon>
        <taxon>Burkholderiaceae</taxon>
        <taxon>Pararobbsia</taxon>
    </lineage>
</organism>
<evidence type="ECO:0000313" key="3">
    <source>
        <dbReference type="Proteomes" id="UP000494115"/>
    </source>
</evidence>
<feature type="compositionally biased region" description="Polar residues" evidence="1">
    <location>
        <begin position="44"/>
        <end position="53"/>
    </location>
</feature>
<accession>A0A6S7CWQ5</accession>
<evidence type="ECO:0000313" key="2">
    <source>
        <dbReference type="EMBL" id="CAB3789745.1"/>
    </source>
</evidence>
<dbReference type="AlphaFoldDB" id="A0A6S7CWQ5"/>
<sequence>MKLAADGNVKITTSQDTQTTSSAYQKHESGVGTSGGIGISVGSKTQTDRSNTSRVTHIGSTIGSLNGNLNIAAGDELHVSGSDLIAAKDVSGTGANVTIDAAADTMHHDETHEVKQSGFTLALKAPVLDALSNTVDQAHAASRSQDSGAAALHGMAAASGAVDMVGTGGAAAGALANGQTPEAKIELSYGSSHSKSTFAEDSTTNKGASVTAGGTAAFVATGHGAPTNGASRDSAASGNVTIAGSNVKANDVLLAASNQVNLVNTTDTDSTRSTNVSSSASVGVSYGTQGLGVSASRSKAHGDDNSDATMQNDTHVKGANSVQIVSGGDTNLIGAHVSGKQVTADIGGNLTIASVQDTATSRADQESSGGGFSISQGGGSASFSHTSGSASGRYAGVNEQAGIQAGSNGFNINVQATRISRAR</sequence>
<dbReference type="GO" id="GO:0016787">
    <property type="term" value="F:hydrolase activity"/>
    <property type="evidence" value="ECO:0007669"/>
    <property type="project" value="UniProtKB-KW"/>
</dbReference>
<dbReference type="EMBL" id="CADIKM010000011">
    <property type="protein sequence ID" value="CAB3789745.1"/>
    <property type="molecule type" value="Genomic_DNA"/>
</dbReference>
<feature type="region of interest" description="Disordered" evidence="1">
    <location>
        <begin position="1"/>
        <end position="53"/>
    </location>
</feature>
<protein>
    <submittedName>
        <fullName evidence="2">tRNA nuclease CdiA-2</fullName>
        <ecNumber evidence="2">3.1.-.-</ecNumber>
    </submittedName>
</protein>
<proteinExistence type="predicted"/>
<dbReference type="EC" id="3.1.-.-" evidence="2"/>
<feature type="region of interest" description="Disordered" evidence="1">
    <location>
        <begin position="358"/>
        <end position="388"/>
    </location>
</feature>
<feature type="compositionally biased region" description="Low complexity" evidence="1">
    <location>
        <begin position="12"/>
        <end position="22"/>
    </location>
</feature>
<dbReference type="Proteomes" id="UP000494115">
    <property type="component" value="Unassembled WGS sequence"/>
</dbReference>
<dbReference type="Pfam" id="PF13332">
    <property type="entry name" value="Fil_haemagg_2"/>
    <property type="match status" value="2"/>
</dbReference>
<keyword evidence="3" id="KW-1185">Reference proteome</keyword>
<feature type="region of interest" description="Disordered" evidence="1">
    <location>
        <begin position="292"/>
        <end position="312"/>
    </location>
</feature>
<name>A0A6S7CWQ5_9BURK</name>
<feature type="compositionally biased region" description="Gly residues" evidence="1">
    <location>
        <begin position="368"/>
        <end position="380"/>
    </location>
</feature>
<keyword evidence="2" id="KW-0378">Hydrolase</keyword>
<reference evidence="2 3" key="1">
    <citation type="submission" date="2020-04" db="EMBL/GenBank/DDBJ databases">
        <authorList>
            <person name="De Canck E."/>
        </authorList>
    </citation>
    <scope>NUCLEOTIDE SEQUENCE [LARGE SCALE GENOMIC DNA]</scope>
    <source>
        <strain evidence="2 3">LMG 28138</strain>
    </source>
</reference>
<dbReference type="InterPro" id="IPR025157">
    <property type="entry name" value="Hemagglutinin_rpt"/>
</dbReference>
<evidence type="ECO:0000256" key="1">
    <source>
        <dbReference type="SAM" id="MobiDB-lite"/>
    </source>
</evidence>